<dbReference type="Gene3D" id="1.10.1660.10">
    <property type="match status" value="1"/>
</dbReference>
<dbReference type="PANTHER" id="PTHR30204:SF93">
    <property type="entry name" value="HTH MERR-TYPE DOMAIN-CONTAINING PROTEIN"/>
    <property type="match status" value="1"/>
</dbReference>
<dbReference type="PRINTS" id="PR00040">
    <property type="entry name" value="HTHMERR"/>
</dbReference>
<dbReference type="InterPro" id="IPR009061">
    <property type="entry name" value="DNA-bd_dom_put_sf"/>
</dbReference>
<feature type="domain" description="HTH merR-type" evidence="3">
    <location>
        <begin position="1"/>
        <end position="68"/>
    </location>
</feature>
<gene>
    <name evidence="4" type="ORF">GA0070608_1707</name>
    <name evidence="5" type="ORF">OIE14_12015</name>
</gene>
<accession>A0A1C6URR3</accession>
<keyword evidence="1 4" id="KW-0238">DNA-binding</keyword>
<dbReference type="OrthoDB" id="3824912at2"/>
<reference evidence="5 7" key="2">
    <citation type="submission" date="2022-10" db="EMBL/GenBank/DDBJ databases">
        <title>The complete genomes of actinobacterial strains from the NBC collection.</title>
        <authorList>
            <person name="Joergensen T.S."/>
            <person name="Alvarez Arevalo M."/>
            <person name="Sterndorff E.B."/>
            <person name="Faurdal D."/>
            <person name="Vuksanovic O."/>
            <person name="Mourched A.-S."/>
            <person name="Charusanti P."/>
            <person name="Shaw S."/>
            <person name="Blin K."/>
            <person name="Weber T."/>
        </authorList>
    </citation>
    <scope>NUCLEOTIDE SEQUENCE [LARGE SCALE GENOMIC DNA]</scope>
    <source>
        <strain evidence="5 7">NBC 01809</strain>
    </source>
</reference>
<dbReference type="PROSITE" id="PS50937">
    <property type="entry name" value="HTH_MERR_2"/>
    <property type="match status" value="1"/>
</dbReference>
<protein>
    <submittedName>
        <fullName evidence="4">DNA-binding transcriptional regulator, MerR family</fullName>
    </submittedName>
    <submittedName>
        <fullName evidence="5">MerR family transcriptional regulator</fullName>
    </submittedName>
</protein>
<evidence type="ECO:0000256" key="1">
    <source>
        <dbReference type="ARBA" id="ARBA00023125"/>
    </source>
</evidence>
<dbReference type="PANTHER" id="PTHR30204">
    <property type="entry name" value="REDOX-CYCLING DRUG-SENSING TRANSCRIPTIONAL ACTIVATOR SOXR"/>
    <property type="match status" value="1"/>
</dbReference>
<dbReference type="Proteomes" id="UP000199343">
    <property type="component" value="Unassembled WGS sequence"/>
</dbReference>
<feature type="coiled-coil region" evidence="2">
    <location>
        <begin position="80"/>
        <end position="107"/>
    </location>
</feature>
<evidence type="ECO:0000313" key="6">
    <source>
        <dbReference type="Proteomes" id="UP000199343"/>
    </source>
</evidence>
<dbReference type="GO" id="GO:0003677">
    <property type="term" value="F:DNA binding"/>
    <property type="evidence" value="ECO:0007669"/>
    <property type="project" value="UniProtKB-KW"/>
</dbReference>
<dbReference type="SUPFAM" id="SSF46955">
    <property type="entry name" value="Putative DNA-binding domain"/>
    <property type="match status" value="1"/>
</dbReference>
<name>A0A1C6URR3_9ACTN</name>
<evidence type="ECO:0000313" key="4">
    <source>
        <dbReference type="EMBL" id="SCL56757.1"/>
    </source>
</evidence>
<organism evidence="4 6">
    <name type="scientific">Micromonospora peucetia</name>
    <dbReference type="NCBI Taxonomy" id="47871"/>
    <lineage>
        <taxon>Bacteria</taxon>
        <taxon>Bacillati</taxon>
        <taxon>Actinomycetota</taxon>
        <taxon>Actinomycetes</taxon>
        <taxon>Micromonosporales</taxon>
        <taxon>Micromonosporaceae</taxon>
        <taxon>Micromonospora</taxon>
    </lineage>
</organism>
<evidence type="ECO:0000313" key="7">
    <source>
        <dbReference type="Proteomes" id="UP001334804"/>
    </source>
</evidence>
<dbReference type="STRING" id="47871.GA0070608_1707"/>
<proteinExistence type="predicted"/>
<reference evidence="4 6" key="1">
    <citation type="submission" date="2016-06" db="EMBL/GenBank/DDBJ databases">
        <authorList>
            <person name="Kjaerup R.B."/>
            <person name="Dalgaard T.S."/>
            <person name="Juul-Madsen H.R."/>
        </authorList>
    </citation>
    <scope>NUCLEOTIDE SEQUENCE [LARGE SCALE GENOMIC DNA]</scope>
    <source>
        <strain evidence="4 6">DSM 43363</strain>
    </source>
</reference>
<dbReference type="CDD" id="cd01282">
    <property type="entry name" value="HTH_MerR-like_sg3"/>
    <property type="match status" value="1"/>
</dbReference>
<dbReference type="AlphaFoldDB" id="A0A1C6URR3"/>
<dbReference type="InterPro" id="IPR047057">
    <property type="entry name" value="MerR_fam"/>
</dbReference>
<sequence>MRIGELARRTGVSVRLLRYYEEQGLLAPEHREGGHRRYGPDAPLTVGHIRRLLRAGLPTSVIRDVLPCVDGDGQVAPCMLKVLQHRLEELDEQLTTLQESRSALDQIVSAAQEDHLSAPASAPALAG</sequence>
<dbReference type="EMBL" id="CP109071">
    <property type="protein sequence ID" value="WSA34713.1"/>
    <property type="molecule type" value="Genomic_DNA"/>
</dbReference>
<dbReference type="EMBL" id="FMIC01000002">
    <property type="protein sequence ID" value="SCL56757.1"/>
    <property type="molecule type" value="Genomic_DNA"/>
</dbReference>
<dbReference type="RefSeq" id="WP_091624564.1">
    <property type="nucleotide sequence ID" value="NZ_CP109071.1"/>
</dbReference>
<dbReference type="Proteomes" id="UP001334804">
    <property type="component" value="Chromosome"/>
</dbReference>
<dbReference type="InterPro" id="IPR000551">
    <property type="entry name" value="MerR-type_HTH_dom"/>
</dbReference>
<dbReference type="Pfam" id="PF13411">
    <property type="entry name" value="MerR_1"/>
    <property type="match status" value="1"/>
</dbReference>
<dbReference type="SMART" id="SM00422">
    <property type="entry name" value="HTH_MERR"/>
    <property type="match status" value="1"/>
</dbReference>
<evidence type="ECO:0000256" key="2">
    <source>
        <dbReference type="SAM" id="Coils"/>
    </source>
</evidence>
<dbReference type="PROSITE" id="PS00552">
    <property type="entry name" value="HTH_MERR_1"/>
    <property type="match status" value="1"/>
</dbReference>
<keyword evidence="2" id="KW-0175">Coiled coil</keyword>
<evidence type="ECO:0000313" key="5">
    <source>
        <dbReference type="EMBL" id="WSA34713.1"/>
    </source>
</evidence>
<keyword evidence="7" id="KW-1185">Reference proteome</keyword>
<evidence type="ECO:0000259" key="3">
    <source>
        <dbReference type="PROSITE" id="PS50937"/>
    </source>
</evidence>
<dbReference type="GO" id="GO:0003700">
    <property type="term" value="F:DNA-binding transcription factor activity"/>
    <property type="evidence" value="ECO:0007669"/>
    <property type="project" value="InterPro"/>
</dbReference>